<evidence type="ECO:0000256" key="6">
    <source>
        <dbReference type="ARBA" id="ARBA00024937"/>
    </source>
</evidence>
<dbReference type="OrthoDB" id="9798651at2"/>
<feature type="domain" description="HTH deoR-type" evidence="7">
    <location>
        <begin position="3"/>
        <end position="58"/>
    </location>
</feature>
<dbReference type="GO" id="GO:0003700">
    <property type="term" value="F:DNA-binding transcription factor activity"/>
    <property type="evidence" value="ECO:0007669"/>
    <property type="project" value="InterPro"/>
</dbReference>
<proteinExistence type="predicted"/>
<dbReference type="AlphaFoldDB" id="A0A0R1J777"/>
<dbReference type="Proteomes" id="UP000050929">
    <property type="component" value="Unassembled WGS sequence"/>
</dbReference>
<protein>
    <recommendedName>
        <fullName evidence="1">Lactose phosphotransferase system repressor</fullName>
    </recommendedName>
</protein>
<dbReference type="InterPro" id="IPR050313">
    <property type="entry name" value="Carb_Metab_HTH_regulators"/>
</dbReference>
<dbReference type="RefSeq" id="WP_057765567.1">
    <property type="nucleotide sequence ID" value="NZ_AZDG01000009.1"/>
</dbReference>
<dbReference type="SMART" id="SM00420">
    <property type="entry name" value="HTH_DEOR"/>
    <property type="match status" value="1"/>
</dbReference>
<dbReference type="InterPro" id="IPR014036">
    <property type="entry name" value="DeoR-like_C"/>
</dbReference>
<evidence type="ECO:0000313" key="8">
    <source>
        <dbReference type="EMBL" id="KRK64681.1"/>
    </source>
</evidence>
<keyword evidence="2" id="KW-0678">Repressor</keyword>
<accession>A0A0R1J777</accession>
<name>A0A0R1J777_9LACO</name>
<comment type="caution">
    <text evidence="8">The sequence shown here is derived from an EMBL/GenBank/DDBJ whole genome shotgun (WGS) entry which is preliminary data.</text>
</comment>
<evidence type="ECO:0000256" key="5">
    <source>
        <dbReference type="ARBA" id="ARBA00023163"/>
    </source>
</evidence>
<evidence type="ECO:0000256" key="4">
    <source>
        <dbReference type="ARBA" id="ARBA00023125"/>
    </source>
</evidence>
<comment type="function">
    <text evidence="6">Repressor of the lactose catabolism operon. Galactose-6-phosphate is the inducer.</text>
</comment>
<dbReference type="Pfam" id="PF08220">
    <property type="entry name" value="HTH_DeoR"/>
    <property type="match status" value="1"/>
</dbReference>
<dbReference type="PROSITE" id="PS00894">
    <property type="entry name" value="HTH_DEOR_1"/>
    <property type="match status" value="1"/>
</dbReference>
<dbReference type="Pfam" id="PF00455">
    <property type="entry name" value="DeoRC"/>
    <property type="match status" value="1"/>
</dbReference>
<dbReference type="SUPFAM" id="SSF100950">
    <property type="entry name" value="NagB/RpiA/CoA transferase-like"/>
    <property type="match status" value="1"/>
</dbReference>
<reference evidence="8 9" key="1">
    <citation type="journal article" date="2015" name="Genome Announc.">
        <title>Expanding the biotechnology potential of lactobacilli through comparative genomics of 213 strains and associated genera.</title>
        <authorList>
            <person name="Sun Z."/>
            <person name="Harris H.M."/>
            <person name="McCann A."/>
            <person name="Guo C."/>
            <person name="Argimon S."/>
            <person name="Zhang W."/>
            <person name="Yang X."/>
            <person name="Jeffery I.B."/>
            <person name="Cooney J.C."/>
            <person name="Kagawa T.F."/>
            <person name="Liu W."/>
            <person name="Song Y."/>
            <person name="Salvetti E."/>
            <person name="Wrobel A."/>
            <person name="Rasinkangas P."/>
            <person name="Parkhill J."/>
            <person name="Rea M.C."/>
            <person name="O'Sullivan O."/>
            <person name="Ritari J."/>
            <person name="Douillard F.P."/>
            <person name="Paul Ross R."/>
            <person name="Yang R."/>
            <person name="Briner A.E."/>
            <person name="Felis G.E."/>
            <person name="de Vos W.M."/>
            <person name="Barrangou R."/>
            <person name="Klaenhammer T.R."/>
            <person name="Caufield P.W."/>
            <person name="Cui Y."/>
            <person name="Zhang H."/>
            <person name="O'Toole P.W."/>
        </authorList>
    </citation>
    <scope>NUCLEOTIDE SEQUENCE [LARGE SCALE GENOMIC DNA]</scope>
    <source>
        <strain evidence="8 9">DSM 20183</strain>
    </source>
</reference>
<dbReference type="InterPro" id="IPR001034">
    <property type="entry name" value="DeoR_HTH"/>
</dbReference>
<dbReference type="STRING" id="1423811.FC72_GL002089"/>
<dbReference type="PATRIC" id="fig|1423811.3.peg.2133"/>
<dbReference type="SMART" id="SM01134">
    <property type="entry name" value="DeoRC"/>
    <property type="match status" value="1"/>
</dbReference>
<dbReference type="GO" id="GO:0003677">
    <property type="term" value="F:DNA binding"/>
    <property type="evidence" value="ECO:0007669"/>
    <property type="project" value="UniProtKB-KW"/>
</dbReference>
<dbReference type="InterPro" id="IPR037171">
    <property type="entry name" value="NagB/RpiA_transferase-like"/>
</dbReference>
<dbReference type="PROSITE" id="PS51000">
    <property type="entry name" value="HTH_DEOR_2"/>
    <property type="match status" value="1"/>
</dbReference>
<dbReference type="Gene3D" id="3.40.50.1360">
    <property type="match status" value="1"/>
</dbReference>
<keyword evidence="4" id="KW-0238">DNA-binding</keyword>
<evidence type="ECO:0000256" key="1">
    <source>
        <dbReference type="ARBA" id="ARBA00021390"/>
    </source>
</evidence>
<organism evidence="8 9">
    <name type="scientific">Companilactobacillus tucceti DSM 20183</name>
    <dbReference type="NCBI Taxonomy" id="1423811"/>
    <lineage>
        <taxon>Bacteria</taxon>
        <taxon>Bacillati</taxon>
        <taxon>Bacillota</taxon>
        <taxon>Bacilli</taxon>
        <taxon>Lactobacillales</taxon>
        <taxon>Lactobacillaceae</taxon>
        <taxon>Companilactobacillus</taxon>
    </lineage>
</organism>
<dbReference type="InterPro" id="IPR036390">
    <property type="entry name" value="WH_DNA-bd_sf"/>
</dbReference>
<dbReference type="PANTHER" id="PTHR30363:SF4">
    <property type="entry name" value="GLYCEROL-3-PHOSPHATE REGULON REPRESSOR"/>
    <property type="match status" value="1"/>
</dbReference>
<keyword evidence="5" id="KW-0804">Transcription</keyword>
<gene>
    <name evidence="8" type="ORF">FC72_GL002089</name>
</gene>
<evidence type="ECO:0000313" key="9">
    <source>
        <dbReference type="Proteomes" id="UP000050929"/>
    </source>
</evidence>
<keyword evidence="9" id="KW-1185">Reference proteome</keyword>
<sequence length="251" mass="28585">MYRKERLDKIMEIMNKKKIVDMKLLEELTYESRSTLRRDLIVLEDEHKINRNFGQVELVSNNNVEFGYQVRAGENLECKKYIAGICDTFIGNNQALIIDSSTTASYLEPYLSERNNLVVITNGLHLATSLNGNPKIKTFIASGRLRPFSGSIIGDSARRFMESFHADIAIISCAGVDKNGIYMASDEQSAVKSQMIKQAEKTILLCDHTKINRVDYYRLCGHEDIDVIITDEMPPEDFLQSIEDQNVEVVY</sequence>
<evidence type="ECO:0000256" key="3">
    <source>
        <dbReference type="ARBA" id="ARBA00023015"/>
    </source>
</evidence>
<dbReference type="SUPFAM" id="SSF46785">
    <property type="entry name" value="Winged helix' DNA-binding domain"/>
    <property type="match status" value="1"/>
</dbReference>
<evidence type="ECO:0000259" key="7">
    <source>
        <dbReference type="PROSITE" id="PS51000"/>
    </source>
</evidence>
<evidence type="ECO:0000256" key="2">
    <source>
        <dbReference type="ARBA" id="ARBA00022491"/>
    </source>
</evidence>
<dbReference type="InterPro" id="IPR018356">
    <property type="entry name" value="Tscrpt_reg_HTH_DeoR_CS"/>
</dbReference>
<dbReference type="PANTHER" id="PTHR30363">
    <property type="entry name" value="HTH-TYPE TRANSCRIPTIONAL REGULATOR SRLR-RELATED"/>
    <property type="match status" value="1"/>
</dbReference>
<keyword evidence="3" id="KW-0805">Transcription regulation</keyword>
<dbReference type="EMBL" id="AZDG01000009">
    <property type="protein sequence ID" value="KRK64681.1"/>
    <property type="molecule type" value="Genomic_DNA"/>
</dbReference>